<dbReference type="OrthoDB" id="115072at2157"/>
<comment type="catalytic activity">
    <reaction evidence="8 9">
        <text>nicotinate beta-D-ribonucleotide + CO2 + diphosphate = quinolinate + 5-phospho-alpha-D-ribose 1-diphosphate + 2 H(+)</text>
        <dbReference type="Rhea" id="RHEA:12733"/>
        <dbReference type="ChEBI" id="CHEBI:15378"/>
        <dbReference type="ChEBI" id="CHEBI:16526"/>
        <dbReference type="ChEBI" id="CHEBI:29959"/>
        <dbReference type="ChEBI" id="CHEBI:33019"/>
        <dbReference type="ChEBI" id="CHEBI:57502"/>
        <dbReference type="ChEBI" id="CHEBI:58017"/>
        <dbReference type="EC" id="2.4.2.19"/>
    </reaction>
</comment>
<dbReference type="InterPro" id="IPR036068">
    <property type="entry name" value="Nicotinate_pribotase-like_C"/>
</dbReference>
<feature type="domain" description="Quinolinate phosphoribosyl transferase C-terminal" evidence="11">
    <location>
        <begin position="106"/>
        <end position="278"/>
    </location>
</feature>
<dbReference type="SUPFAM" id="SSF51690">
    <property type="entry name" value="Nicotinate/Quinolinate PRTase C-terminal domain-like"/>
    <property type="match status" value="1"/>
</dbReference>
<dbReference type="Pfam" id="PF02749">
    <property type="entry name" value="QRPTase_N"/>
    <property type="match status" value="1"/>
</dbReference>
<keyword evidence="5 9" id="KW-0662">Pyridine nucleotide biosynthesis</keyword>
<evidence type="ECO:0000256" key="5">
    <source>
        <dbReference type="ARBA" id="ARBA00022642"/>
    </source>
</evidence>
<feature type="binding site" evidence="10">
    <location>
        <begin position="129"/>
        <end position="131"/>
    </location>
    <ligand>
        <name>substrate</name>
    </ligand>
</feature>
<feature type="binding site" evidence="10">
    <location>
        <position position="163"/>
    </location>
    <ligand>
        <name>substrate</name>
    </ligand>
</feature>
<comment type="caution">
    <text evidence="13">The sequence shown here is derived from an EMBL/GenBank/DDBJ whole genome shotgun (WGS) entry which is preliminary data.</text>
</comment>
<dbReference type="GO" id="GO:0004514">
    <property type="term" value="F:nicotinate-nucleotide diphosphorylase (carboxylating) activity"/>
    <property type="evidence" value="ECO:0007669"/>
    <property type="project" value="UniProtKB-EC"/>
</dbReference>
<dbReference type="RefSeq" id="WP_095608233.1">
    <property type="nucleotide sequence ID" value="NZ_LMVN01000006.1"/>
</dbReference>
<dbReference type="GO" id="GO:0009435">
    <property type="term" value="P:NAD+ biosynthetic process"/>
    <property type="evidence" value="ECO:0007669"/>
    <property type="project" value="UniProtKB-UniPathway"/>
</dbReference>
<dbReference type="UniPathway" id="UPA00253">
    <property type="reaction ID" value="UER00331"/>
</dbReference>
<comment type="pathway">
    <text evidence="2 9">Cofactor biosynthesis; NAD(+) biosynthesis; nicotinate D-ribonucleotide from quinolinate: step 1/1.</text>
</comment>
<feature type="binding site" evidence="10">
    <location>
        <position position="153"/>
    </location>
    <ligand>
        <name>substrate</name>
    </ligand>
</feature>
<keyword evidence="15" id="KW-1185">Reference proteome</keyword>
<dbReference type="FunFam" id="3.20.20.70:FF:000030">
    <property type="entry name" value="Nicotinate-nucleotide pyrophosphorylase, carboxylating"/>
    <property type="match status" value="1"/>
</dbReference>
<evidence type="ECO:0000256" key="1">
    <source>
        <dbReference type="ARBA" id="ARBA00003237"/>
    </source>
</evidence>
<dbReference type="FunFam" id="3.90.1170.20:FF:000001">
    <property type="entry name" value="Nicotinate-nucleotide diphosphorylase (Carboxylating)"/>
    <property type="match status" value="1"/>
</dbReference>
<evidence type="ECO:0000259" key="12">
    <source>
        <dbReference type="Pfam" id="PF02749"/>
    </source>
</evidence>
<dbReference type="Gene3D" id="3.20.20.70">
    <property type="entry name" value="Aldolase class I"/>
    <property type="match status" value="1"/>
</dbReference>
<proteinExistence type="inferred from homology"/>
<feature type="binding site" evidence="10">
    <location>
        <begin position="263"/>
        <end position="265"/>
    </location>
    <ligand>
        <name>substrate</name>
    </ligand>
</feature>
<dbReference type="InterPro" id="IPR037128">
    <property type="entry name" value="Quinolinate_PRibosylTase_N_sf"/>
</dbReference>
<evidence type="ECO:0000313" key="13">
    <source>
        <dbReference type="EMBL" id="PAV07887.1"/>
    </source>
</evidence>
<dbReference type="Pfam" id="PF01729">
    <property type="entry name" value="QRPTase_C"/>
    <property type="match status" value="1"/>
</dbReference>
<dbReference type="InterPro" id="IPR022412">
    <property type="entry name" value="Quinolinate_PRibosylTrfase_N"/>
</dbReference>
<evidence type="ECO:0000313" key="16">
    <source>
        <dbReference type="Proteomes" id="UP000246004"/>
    </source>
</evidence>
<dbReference type="EMBL" id="LWMS01000045">
    <property type="protein sequence ID" value="PWL07704.1"/>
    <property type="molecule type" value="Genomic_DNA"/>
</dbReference>
<dbReference type="PANTHER" id="PTHR32179:SF3">
    <property type="entry name" value="NICOTINATE-NUCLEOTIDE PYROPHOSPHORYLASE [CARBOXYLATING]"/>
    <property type="match status" value="1"/>
</dbReference>
<evidence type="ECO:0000256" key="10">
    <source>
        <dbReference type="PIRSR" id="PIRSR006250-1"/>
    </source>
</evidence>
<dbReference type="GO" id="GO:0034213">
    <property type="term" value="P:quinolinate catabolic process"/>
    <property type="evidence" value="ECO:0007669"/>
    <property type="project" value="TreeGrafter"/>
</dbReference>
<evidence type="ECO:0000256" key="8">
    <source>
        <dbReference type="ARBA" id="ARBA00047445"/>
    </source>
</evidence>
<dbReference type="Proteomes" id="UP000246004">
    <property type="component" value="Unassembled WGS sequence"/>
</dbReference>
<feature type="binding site" evidence="10">
    <location>
        <begin position="242"/>
        <end position="244"/>
    </location>
    <ligand>
        <name>substrate</name>
    </ligand>
</feature>
<dbReference type="PIRSF" id="PIRSF006250">
    <property type="entry name" value="NadC_ModD"/>
    <property type="match status" value="1"/>
</dbReference>
<organism evidence="13 15">
    <name type="scientific">Methanosphaera cuniculi</name>
    <dbReference type="NCBI Taxonomy" id="1077256"/>
    <lineage>
        <taxon>Archaea</taxon>
        <taxon>Methanobacteriati</taxon>
        <taxon>Methanobacteriota</taxon>
        <taxon>Methanomada group</taxon>
        <taxon>Methanobacteria</taxon>
        <taxon>Methanobacteriales</taxon>
        <taxon>Methanobacteriaceae</taxon>
        <taxon>Methanosphaera</taxon>
    </lineage>
</organism>
<dbReference type="InterPro" id="IPR013785">
    <property type="entry name" value="Aldolase_TIM"/>
</dbReference>
<protein>
    <recommendedName>
        <fullName evidence="9">Nicotinate-nucleotide pyrophosphorylase [carboxylating]</fullName>
        <ecNumber evidence="9">2.4.2.19</ecNumber>
    </recommendedName>
    <alternativeName>
        <fullName evidence="9">Quinolinate phosphoribosyltransferase [decarboxylating]</fullName>
    </alternativeName>
</protein>
<evidence type="ECO:0000313" key="14">
    <source>
        <dbReference type="EMBL" id="PWL07704.1"/>
    </source>
</evidence>
<dbReference type="InterPro" id="IPR004393">
    <property type="entry name" value="NadC"/>
</dbReference>
<feature type="binding site" evidence="10">
    <location>
        <position position="94"/>
    </location>
    <ligand>
        <name>substrate</name>
    </ligand>
</feature>
<dbReference type="AlphaFoldDB" id="A0A2A2HER5"/>
<feature type="domain" description="Quinolinate phosphoribosyl transferase N-terminal" evidence="12">
    <location>
        <begin position="21"/>
        <end position="104"/>
    </location>
</feature>
<dbReference type="NCBIfam" id="TIGR00078">
    <property type="entry name" value="nadC"/>
    <property type="match status" value="1"/>
</dbReference>
<evidence type="ECO:0000313" key="15">
    <source>
        <dbReference type="Proteomes" id="UP000217528"/>
    </source>
</evidence>
<dbReference type="PANTHER" id="PTHR32179">
    <property type="entry name" value="NICOTINATE-NUCLEOTIDE PYROPHOSPHORYLASE [CARBOXYLATING]"/>
    <property type="match status" value="1"/>
</dbReference>
<dbReference type="Gene3D" id="3.90.1170.20">
    <property type="entry name" value="Quinolinate phosphoribosyl transferase, N-terminal domain"/>
    <property type="match status" value="1"/>
</dbReference>
<dbReference type="Proteomes" id="UP000217528">
    <property type="component" value="Unassembled WGS sequence"/>
</dbReference>
<evidence type="ECO:0000256" key="7">
    <source>
        <dbReference type="ARBA" id="ARBA00022679"/>
    </source>
</evidence>
<reference evidence="14 16" key="1">
    <citation type="submission" date="2016-04" db="EMBL/GenBank/DDBJ databases">
        <title>Genome sequence of Methanosphaera cuniculi DSM 4103.</title>
        <authorList>
            <person name="Poehlein A."/>
            <person name="Seedorf H."/>
            <person name="Daniel R."/>
        </authorList>
    </citation>
    <scope>NUCLEOTIDE SEQUENCE [LARGE SCALE GENOMIC DNA]</scope>
    <source>
        <strain evidence="14 16">DSM 4103</strain>
    </source>
</reference>
<dbReference type="InterPro" id="IPR027277">
    <property type="entry name" value="NadC/ModD"/>
</dbReference>
<dbReference type="CDD" id="cd01572">
    <property type="entry name" value="QPRTase"/>
    <property type="match status" value="1"/>
</dbReference>
<dbReference type="SUPFAM" id="SSF54675">
    <property type="entry name" value="Nicotinate/Quinolinate PRTase N-terminal domain-like"/>
    <property type="match status" value="1"/>
</dbReference>
<accession>A0A2A2HER5</accession>
<feature type="binding site" evidence="10">
    <location>
        <position position="193"/>
    </location>
    <ligand>
        <name>substrate</name>
    </ligand>
</feature>
<dbReference type="GO" id="GO:0005737">
    <property type="term" value="C:cytoplasm"/>
    <property type="evidence" value="ECO:0007669"/>
    <property type="project" value="TreeGrafter"/>
</dbReference>
<evidence type="ECO:0000259" key="11">
    <source>
        <dbReference type="Pfam" id="PF01729"/>
    </source>
</evidence>
<feature type="binding site" evidence="10">
    <location>
        <position position="214"/>
    </location>
    <ligand>
        <name>substrate</name>
    </ligand>
</feature>
<gene>
    <name evidence="14" type="primary">nadC</name>
    <name evidence="13" type="ORF">ASJ82_06770</name>
    <name evidence="14" type="ORF">MSCUN_14570</name>
</gene>
<evidence type="ECO:0000256" key="2">
    <source>
        <dbReference type="ARBA" id="ARBA00004893"/>
    </source>
</evidence>
<evidence type="ECO:0000256" key="6">
    <source>
        <dbReference type="ARBA" id="ARBA00022676"/>
    </source>
</evidence>
<sequence>MTIFSDETIIQNIYDDIGFEDITTNSLIDDNKWAQAEIICKEDGILAGIEIAHYIIDYFNLSISSSYIDGDEVHKGDVILEYEGSAKDILMTERTILNYLMHLSGIATLVHQTVQRVHKSNPNIKVAATRKTTPGLQKYEKKAVEIGGADSHRFKLDDCVLIKDNHIEIVGGVIEALQKAQENVSFTKKIEIEVETLDDAIKAALFGADIIMLDNMTPTQISEVTEELKKRYVRDEVIIEASGGIRPDNIEEYAKLDIDVISSGFITNSATSLDMGLDIT</sequence>
<keyword evidence="6 9" id="KW-0328">Glycosyltransferase</keyword>
<dbReference type="InterPro" id="IPR002638">
    <property type="entry name" value="Quinolinate_PRibosylTrfase_C"/>
</dbReference>
<dbReference type="EC" id="2.4.2.19" evidence="9"/>
<comment type="subunit">
    <text evidence="4 9">Hexamer formed by 3 homodimers.</text>
</comment>
<evidence type="ECO:0000256" key="9">
    <source>
        <dbReference type="PIRNR" id="PIRNR006250"/>
    </source>
</evidence>
<reference evidence="13 15" key="2">
    <citation type="journal article" date="2017" name="BMC Genomics">
        <title>Genomic analysis of methanogenic archaea reveals a shift towards energy conservation.</title>
        <authorList>
            <person name="Gilmore S.P."/>
            <person name="Henske J.K."/>
            <person name="Sexton J.A."/>
            <person name="Solomon K.V."/>
            <person name="Seppala S."/>
            <person name="Yoo J.I."/>
            <person name="Huyett L.M."/>
            <person name="Pressman A."/>
            <person name="Cogan J.Z."/>
            <person name="Kivenson V."/>
            <person name="Peng X."/>
            <person name="Tan Y."/>
            <person name="Valentine D.L."/>
            <person name="O'Malley M.A."/>
        </authorList>
    </citation>
    <scope>NUCLEOTIDE SEQUENCE [LARGE SCALE GENOMIC DNA]</scope>
    <source>
        <strain evidence="13 15">1R-7</strain>
    </source>
</reference>
<comment type="similarity">
    <text evidence="3 9">Belongs to the NadC/ModD family.</text>
</comment>
<evidence type="ECO:0000256" key="4">
    <source>
        <dbReference type="ARBA" id="ARBA00011218"/>
    </source>
</evidence>
<evidence type="ECO:0000256" key="3">
    <source>
        <dbReference type="ARBA" id="ARBA00009400"/>
    </source>
</evidence>
<dbReference type="EMBL" id="LMVN01000006">
    <property type="protein sequence ID" value="PAV07887.1"/>
    <property type="molecule type" value="Genomic_DNA"/>
</dbReference>
<keyword evidence="7 9" id="KW-0808">Transferase</keyword>
<comment type="function">
    <text evidence="1 9">Involved in the catabolism of quinolinic acid (QA).</text>
</comment>
<name>A0A2A2HER5_9EURY</name>